<evidence type="ECO:0000313" key="3">
    <source>
        <dbReference type="Proteomes" id="UP001596175"/>
    </source>
</evidence>
<dbReference type="PANTHER" id="PTHR43539">
    <property type="entry name" value="FLAVIN-BINDING MONOOXYGENASE-LIKE PROTEIN (AFU_ORTHOLOGUE AFUA_4G09220)"/>
    <property type="match status" value="1"/>
</dbReference>
<proteinExistence type="predicted"/>
<dbReference type="RefSeq" id="WP_378022769.1">
    <property type="nucleotide sequence ID" value="NZ_JBHSKG010000011.1"/>
</dbReference>
<accession>A0ABV9ZKA8</accession>
<keyword evidence="1 2" id="KW-0560">Oxidoreductase</keyword>
<gene>
    <name evidence="2" type="ORF">ACFPK1_20390</name>
</gene>
<keyword evidence="2" id="KW-0503">Monooxygenase</keyword>
<evidence type="ECO:0000256" key="1">
    <source>
        <dbReference type="ARBA" id="ARBA00023002"/>
    </source>
</evidence>
<dbReference type="GO" id="GO:0004497">
    <property type="term" value="F:monooxygenase activity"/>
    <property type="evidence" value="ECO:0007669"/>
    <property type="project" value="UniProtKB-KW"/>
</dbReference>
<comment type="caution">
    <text evidence="2">The sequence shown here is derived from an EMBL/GenBank/DDBJ whole genome shotgun (WGS) entry which is preliminary data.</text>
</comment>
<dbReference type="InterPro" id="IPR050982">
    <property type="entry name" value="Auxin_biosynth/cation_transpt"/>
</dbReference>
<dbReference type="PRINTS" id="PR00411">
    <property type="entry name" value="PNDRDTASEI"/>
</dbReference>
<organism evidence="2 3">
    <name type="scientific">Actinomycetospora rhizophila</name>
    <dbReference type="NCBI Taxonomy" id="1416876"/>
    <lineage>
        <taxon>Bacteria</taxon>
        <taxon>Bacillati</taxon>
        <taxon>Actinomycetota</taxon>
        <taxon>Actinomycetes</taxon>
        <taxon>Pseudonocardiales</taxon>
        <taxon>Pseudonocardiaceae</taxon>
        <taxon>Actinomycetospora</taxon>
    </lineage>
</organism>
<dbReference type="Pfam" id="PF13738">
    <property type="entry name" value="Pyr_redox_3"/>
    <property type="match status" value="1"/>
</dbReference>
<protein>
    <submittedName>
        <fullName evidence="2">Flavin-containing monooxygenase</fullName>
        <ecNumber evidence="2">1.14.13.-</ecNumber>
    </submittedName>
</protein>
<sequence>MHVTTVIIGAGHAGLAMSRQLSSRSIDHVVLERGEVANSWRTERWDSLRLLTPTWHVTLPGADAVAGADPDGFLTVPELVAHLDRYAAAVDAPVHTGTTVTRVAATEAGYEVTTDRGTWTCASVVLAGGANNVAALPAAAHGVPDDVVSISTARYRSPADVPEGGVLVVGASASGVQLADELARSGRRVTIATGEHVRMPRTYRGRDAFWWMERAGVLDERYDEVDDIIRARHTPSPQLVGSPGHADIDLGTLQARGVEVVGKLGRLRDGVAQFSGGLANTVRLADLKLIRLLDRYDTWAHEQGHDGLGEPHRPDPTVVGASPRIEIDLHREGIRTVLWATGYRPDHSWLALPVLDHKGRLRHDGGVVTGAPGVYVLGTSLLRRRRSTYIGGADQDTAELAAHLADHLAGRSTPPSSVVGEPVSPR</sequence>
<dbReference type="InterPro" id="IPR036188">
    <property type="entry name" value="FAD/NAD-bd_sf"/>
</dbReference>
<dbReference type="Proteomes" id="UP001596175">
    <property type="component" value="Unassembled WGS sequence"/>
</dbReference>
<name>A0ABV9ZKA8_9PSEU</name>
<dbReference type="PANTHER" id="PTHR43539:SF78">
    <property type="entry name" value="FLAVIN-CONTAINING MONOOXYGENASE"/>
    <property type="match status" value="1"/>
</dbReference>
<evidence type="ECO:0000313" key="2">
    <source>
        <dbReference type="EMBL" id="MFC5140608.1"/>
    </source>
</evidence>
<keyword evidence="3" id="KW-1185">Reference proteome</keyword>
<dbReference type="Gene3D" id="3.50.50.60">
    <property type="entry name" value="FAD/NAD(P)-binding domain"/>
    <property type="match status" value="2"/>
</dbReference>
<dbReference type="EC" id="1.14.13.-" evidence="2"/>
<dbReference type="EMBL" id="JBHSKG010000011">
    <property type="protein sequence ID" value="MFC5140608.1"/>
    <property type="molecule type" value="Genomic_DNA"/>
</dbReference>
<reference evidence="3" key="1">
    <citation type="journal article" date="2019" name="Int. J. Syst. Evol. Microbiol.">
        <title>The Global Catalogue of Microorganisms (GCM) 10K type strain sequencing project: providing services to taxonomists for standard genome sequencing and annotation.</title>
        <authorList>
            <consortium name="The Broad Institute Genomics Platform"/>
            <consortium name="The Broad Institute Genome Sequencing Center for Infectious Disease"/>
            <person name="Wu L."/>
            <person name="Ma J."/>
        </authorList>
    </citation>
    <scope>NUCLEOTIDE SEQUENCE [LARGE SCALE GENOMIC DNA]</scope>
    <source>
        <strain evidence="3">XZYJ18</strain>
    </source>
</reference>
<dbReference type="SUPFAM" id="SSF51905">
    <property type="entry name" value="FAD/NAD(P)-binding domain"/>
    <property type="match status" value="2"/>
</dbReference>